<dbReference type="EMBL" id="CAFBMK010000020">
    <property type="protein sequence ID" value="CAB4901289.1"/>
    <property type="molecule type" value="Genomic_DNA"/>
</dbReference>
<organism evidence="1">
    <name type="scientific">freshwater metagenome</name>
    <dbReference type="NCBI Taxonomy" id="449393"/>
    <lineage>
        <taxon>unclassified sequences</taxon>
        <taxon>metagenomes</taxon>
        <taxon>ecological metagenomes</taxon>
    </lineage>
</organism>
<gene>
    <name evidence="1" type="ORF">UFOPK3564_00590</name>
</gene>
<name>A0A6J7GD52_9ZZZZ</name>
<accession>A0A6J7GD52</accession>
<evidence type="ECO:0000313" key="1">
    <source>
        <dbReference type="EMBL" id="CAB4901289.1"/>
    </source>
</evidence>
<proteinExistence type="predicted"/>
<reference evidence="1" key="1">
    <citation type="submission" date="2020-05" db="EMBL/GenBank/DDBJ databases">
        <authorList>
            <person name="Chiriac C."/>
            <person name="Salcher M."/>
            <person name="Ghai R."/>
            <person name="Kavagutti S V."/>
        </authorList>
    </citation>
    <scope>NUCLEOTIDE SEQUENCE</scope>
</reference>
<protein>
    <submittedName>
        <fullName evidence="1">Unannotated protein</fullName>
    </submittedName>
</protein>
<sequence length="42" mass="4702">MPVLLGAGIPFFGRLRDGPVRLEQTGVMVGHDVNHLRYRVAR</sequence>
<dbReference type="AlphaFoldDB" id="A0A6J7GD52"/>